<keyword evidence="5" id="KW-1185">Reference proteome</keyword>
<gene>
    <name evidence="4" type="ORF">PL8927_60003</name>
</gene>
<name>A0A7Z9BT43_9CYAN</name>
<evidence type="ECO:0000256" key="1">
    <source>
        <dbReference type="SAM" id="Coils"/>
    </source>
</evidence>
<evidence type="ECO:0000313" key="4">
    <source>
        <dbReference type="EMBL" id="VXD17363.1"/>
    </source>
</evidence>
<dbReference type="Proteomes" id="UP000184550">
    <property type="component" value="Unassembled WGS sequence"/>
</dbReference>
<protein>
    <submittedName>
        <fullName evidence="4">Uncharacterized protein</fullName>
    </submittedName>
</protein>
<feature type="signal peptide" evidence="3">
    <location>
        <begin position="1"/>
        <end position="28"/>
    </location>
</feature>
<dbReference type="Gene3D" id="1.10.287.1490">
    <property type="match status" value="1"/>
</dbReference>
<accession>A0A7Z9BT43</accession>
<comment type="caution">
    <text evidence="4">The sequence shown here is derived from an EMBL/GenBank/DDBJ whole genome shotgun (WGS) entry which is preliminary data.</text>
</comment>
<evidence type="ECO:0000313" key="5">
    <source>
        <dbReference type="Proteomes" id="UP000184550"/>
    </source>
</evidence>
<feature type="compositionally biased region" description="Low complexity" evidence="2">
    <location>
        <begin position="30"/>
        <end position="55"/>
    </location>
</feature>
<feature type="coiled-coil region" evidence="1">
    <location>
        <begin position="57"/>
        <end position="130"/>
    </location>
</feature>
<evidence type="ECO:0000256" key="3">
    <source>
        <dbReference type="SAM" id="SignalP"/>
    </source>
</evidence>
<proteinExistence type="predicted"/>
<evidence type="ECO:0000256" key="2">
    <source>
        <dbReference type="SAM" id="MobiDB-lite"/>
    </source>
</evidence>
<organism evidence="4 5">
    <name type="scientific">Planktothrix serta PCC 8927</name>
    <dbReference type="NCBI Taxonomy" id="671068"/>
    <lineage>
        <taxon>Bacteria</taxon>
        <taxon>Bacillati</taxon>
        <taxon>Cyanobacteriota</taxon>
        <taxon>Cyanophyceae</taxon>
        <taxon>Oscillatoriophycideae</taxon>
        <taxon>Oscillatoriales</taxon>
        <taxon>Microcoleaceae</taxon>
        <taxon>Planktothrix</taxon>
    </lineage>
</organism>
<dbReference type="AlphaFoldDB" id="A0A7Z9BT43"/>
<feature type="region of interest" description="Disordered" evidence="2">
    <location>
        <begin position="29"/>
        <end position="55"/>
    </location>
</feature>
<keyword evidence="1" id="KW-0175">Coiled coil</keyword>
<dbReference type="EMBL" id="CZCU02000135">
    <property type="protein sequence ID" value="VXD17363.1"/>
    <property type="molecule type" value="Genomic_DNA"/>
</dbReference>
<keyword evidence="3" id="KW-0732">Signal</keyword>
<feature type="chain" id="PRO_5030683571" evidence="3">
    <location>
        <begin position="29"/>
        <end position="153"/>
    </location>
</feature>
<dbReference type="RefSeq" id="WP_083616849.1">
    <property type="nucleotide sequence ID" value="NZ_LR734825.1"/>
</dbReference>
<reference evidence="4" key="1">
    <citation type="submission" date="2019-10" db="EMBL/GenBank/DDBJ databases">
        <authorList>
            <consortium name="Genoscope - CEA"/>
            <person name="William W."/>
        </authorList>
    </citation>
    <scope>NUCLEOTIDE SEQUENCE [LARGE SCALE GENOMIC DNA]</scope>
    <source>
        <strain evidence="4">BBR_PRJEB10992</strain>
    </source>
</reference>
<sequence length="153" mass="17024">MAKIKFPRDLLILLLIPCLLTKVEIAEAQDPTSTPSLSPTLESSEPSFPPLSSDPEFQALSNQIKALEKDRNQLNIKINSLQSQLTISQQENLKFKENVENLEKQITILNNNEEKLKQEIQNNSQNLTGNLKKSKLLSASISGVSLLVSLISK</sequence>